<dbReference type="Pfam" id="PF01266">
    <property type="entry name" value="DAO"/>
    <property type="match status" value="1"/>
</dbReference>
<dbReference type="AlphaFoldDB" id="A0A0J6G2E6"/>
<dbReference type="InterPro" id="IPR036188">
    <property type="entry name" value="FAD/NAD-bd_sf"/>
</dbReference>
<feature type="domain" description="FAD dependent oxidoreductase" evidence="2">
    <location>
        <begin position="32"/>
        <end position="385"/>
    </location>
</feature>
<evidence type="ECO:0000256" key="1">
    <source>
        <dbReference type="ARBA" id="ARBA00023002"/>
    </source>
</evidence>
<dbReference type="Proteomes" id="UP000183613">
    <property type="component" value="Unassembled WGS sequence"/>
</dbReference>
<evidence type="ECO:0000259" key="2">
    <source>
        <dbReference type="Pfam" id="PF01266"/>
    </source>
</evidence>
<protein>
    <recommendedName>
        <fullName evidence="2">FAD dependent oxidoreductase domain-containing protein</fullName>
    </recommendedName>
</protein>
<dbReference type="EMBL" id="FNUD01000002">
    <property type="protein sequence ID" value="SEF03732.1"/>
    <property type="molecule type" value="Genomic_DNA"/>
</dbReference>
<gene>
    <name evidence="3" type="ORF">SAMN04489800_3826</name>
</gene>
<proteinExistence type="predicted"/>
<dbReference type="GO" id="GO:0016491">
    <property type="term" value="F:oxidoreductase activity"/>
    <property type="evidence" value="ECO:0007669"/>
    <property type="project" value="UniProtKB-KW"/>
</dbReference>
<name>A0A0J6G2E6_PSEDM</name>
<dbReference type="InterPro" id="IPR006076">
    <property type="entry name" value="FAD-dep_OxRdtase"/>
</dbReference>
<keyword evidence="1" id="KW-0560">Oxidoreductase</keyword>
<dbReference type="PANTHER" id="PTHR13847">
    <property type="entry name" value="SARCOSINE DEHYDROGENASE-RELATED"/>
    <property type="match status" value="1"/>
</dbReference>
<dbReference type="RefSeq" id="WP_048360914.1">
    <property type="nucleotide sequence ID" value="NZ_FNUD01000002.1"/>
</dbReference>
<dbReference type="Gene3D" id="3.50.50.60">
    <property type="entry name" value="FAD/NAD(P)-binding domain"/>
    <property type="match status" value="1"/>
</dbReference>
<dbReference type="SUPFAM" id="SSF51905">
    <property type="entry name" value="FAD/NAD(P)-binding domain"/>
    <property type="match status" value="1"/>
</dbReference>
<dbReference type="PANTHER" id="PTHR13847:SF281">
    <property type="entry name" value="FAD DEPENDENT OXIDOREDUCTASE DOMAIN-CONTAINING PROTEIN"/>
    <property type="match status" value="1"/>
</dbReference>
<reference evidence="3" key="1">
    <citation type="submission" date="2016-10" db="EMBL/GenBank/DDBJ databases">
        <authorList>
            <person name="Varghese N."/>
            <person name="Submissions S."/>
        </authorList>
    </citation>
    <scope>NUCLEOTIDE SEQUENCE [LARGE SCALE GENOMIC DNA]</scope>
    <source>
        <strain evidence="3">LMG 25555</strain>
    </source>
</reference>
<dbReference type="OrthoDB" id="6925984at2"/>
<sequence>MTSMMSVPHTYYSATRNQQLHCPPLEGQVQADVCIVGAGFTGLNTAIELAERGHSVVVLEAQQIAWGATGRNGGQLIRGVGHDLDAHEKTIGHEGVKVLERLGLDAVDLVRQRVEKHGIACDLRWGFCELANTPRHVENLIAEQASLQKLGYRHKVELVERADMHRVVASDRYLGGLIDEGSGHLHPLNLALGEAKVAQQLGVRIYENSAALRIDYGSQVRVHTANGVVHAKTLVLAGNAHLGDLEPALSGKVLAAGSYVIATEPLSEDLAHSLIPGNRALCDQRVGLDYYRLSADRRLLFGGACHYSGRTPKDIAGYMRPKMLDVFPQLAGKRIDFQWSGMIGIGANRLPQIGRLPAHPNVFYAQAYAGHGINTTHMAARLVAQAISLEQSQGFDLFSRVPHLTFPGGKHLRSPLLALGMLWYRLKEIAGH</sequence>
<comment type="caution">
    <text evidence="3">The sequence shown here is derived from an EMBL/GenBank/DDBJ whole genome shotgun (WGS) entry which is preliminary data.</text>
</comment>
<organism evidence="3 4">
    <name type="scientific">Pseudomonas deceptionensis</name>
    <dbReference type="NCBI Taxonomy" id="882211"/>
    <lineage>
        <taxon>Bacteria</taxon>
        <taxon>Pseudomonadati</taxon>
        <taxon>Pseudomonadota</taxon>
        <taxon>Gammaproteobacteria</taxon>
        <taxon>Pseudomonadales</taxon>
        <taxon>Pseudomonadaceae</taxon>
        <taxon>Pseudomonas</taxon>
    </lineage>
</organism>
<evidence type="ECO:0000313" key="4">
    <source>
        <dbReference type="Proteomes" id="UP000183613"/>
    </source>
</evidence>
<dbReference type="GO" id="GO:0005737">
    <property type="term" value="C:cytoplasm"/>
    <property type="evidence" value="ECO:0007669"/>
    <property type="project" value="TreeGrafter"/>
</dbReference>
<evidence type="ECO:0000313" key="3">
    <source>
        <dbReference type="EMBL" id="SEF03732.1"/>
    </source>
</evidence>
<accession>A0A0J6G2E6</accession>
<dbReference type="PATRIC" id="fig|882211.3.peg.3237"/>
<dbReference type="Gene3D" id="3.30.9.10">
    <property type="entry name" value="D-Amino Acid Oxidase, subunit A, domain 2"/>
    <property type="match status" value="1"/>
</dbReference>
<keyword evidence="4" id="KW-1185">Reference proteome</keyword>